<dbReference type="GO" id="GO:0005524">
    <property type="term" value="F:ATP binding"/>
    <property type="evidence" value="ECO:0007669"/>
    <property type="project" value="InterPro"/>
</dbReference>
<evidence type="ECO:0000259" key="4">
    <source>
        <dbReference type="PROSITE" id="PS50862"/>
    </source>
</evidence>
<dbReference type="AlphaFoldDB" id="A0AAD5MT40"/>
<protein>
    <submittedName>
        <fullName evidence="5">Lysine--tRNA ligase</fullName>
    </submittedName>
</protein>
<dbReference type="Proteomes" id="UP001196413">
    <property type="component" value="Unassembled WGS sequence"/>
</dbReference>
<dbReference type="SUPFAM" id="SSF55681">
    <property type="entry name" value="Class II aaRS and biotin synthetases"/>
    <property type="match status" value="1"/>
</dbReference>
<dbReference type="GO" id="GO:0017101">
    <property type="term" value="C:aminoacyl-tRNA synthetase multienzyme complex"/>
    <property type="evidence" value="ECO:0007669"/>
    <property type="project" value="TreeGrafter"/>
</dbReference>
<dbReference type="EMBL" id="JAHQIW010000783">
    <property type="protein sequence ID" value="KAJ1349979.1"/>
    <property type="molecule type" value="Genomic_DNA"/>
</dbReference>
<keyword evidence="3" id="KW-0067">ATP-binding</keyword>
<gene>
    <name evidence="5" type="primary">KARS1_1</name>
    <name evidence="5" type="ORF">KIN20_005667</name>
</gene>
<evidence type="ECO:0000256" key="2">
    <source>
        <dbReference type="ARBA" id="ARBA00022741"/>
    </source>
</evidence>
<dbReference type="InterPro" id="IPR045864">
    <property type="entry name" value="aa-tRNA-synth_II/BPL/LPL"/>
</dbReference>
<reference evidence="5" key="1">
    <citation type="submission" date="2021-06" db="EMBL/GenBank/DDBJ databases">
        <title>Parelaphostrongylus tenuis whole genome reference sequence.</title>
        <authorList>
            <person name="Garwood T.J."/>
            <person name="Larsen P.A."/>
            <person name="Fountain-Jones N.M."/>
            <person name="Garbe J.R."/>
            <person name="Macchietto M.G."/>
            <person name="Kania S.A."/>
            <person name="Gerhold R.W."/>
            <person name="Richards J.E."/>
            <person name="Wolf T.M."/>
        </authorList>
    </citation>
    <scope>NUCLEOTIDE SEQUENCE</scope>
    <source>
        <strain evidence="5">MNPRO001-30</strain>
        <tissue evidence="5">Meninges</tissue>
    </source>
</reference>
<dbReference type="PANTHER" id="PTHR42918">
    <property type="entry name" value="LYSYL-TRNA SYNTHETASE"/>
    <property type="match status" value="1"/>
</dbReference>
<comment type="caution">
    <text evidence="5">The sequence shown here is derived from an EMBL/GenBank/DDBJ whole genome shotgun (WGS) entry which is preliminary data.</text>
</comment>
<dbReference type="InterPro" id="IPR006195">
    <property type="entry name" value="aa-tRNA-synth_II"/>
</dbReference>
<dbReference type="PROSITE" id="PS50862">
    <property type="entry name" value="AA_TRNA_LIGASE_II"/>
    <property type="match status" value="1"/>
</dbReference>
<dbReference type="Pfam" id="PF00152">
    <property type="entry name" value="tRNA-synt_2"/>
    <property type="match status" value="1"/>
</dbReference>
<dbReference type="GO" id="GO:0005829">
    <property type="term" value="C:cytosol"/>
    <property type="evidence" value="ECO:0007669"/>
    <property type="project" value="TreeGrafter"/>
</dbReference>
<evidence type="ECO:0000256" key="3">
    <source>
        <dbReference type="ARBA" id="ARBA00022840"/>
    </source>
</evidence>
<dbReference type="GO" id="GO:0004824">
    <property type="term" value="F:lysine-tRNA ligase activity"/>
    <property type="evidence" value="ECO:0007669"/>
    <property type="project" value="TreeGrafter"/>
</dbReference>
<feature type="domain" description="Aminoacyl-transfer RNA synthetases class-II family profile" evidence="4">
    <location>
        <begin position="1"/>
        <end position="44"/>
    </location>
</feature>
<dbReference type="InterPro" id="IPR004364">
    <property type="entry name" value="Aa-tRNA-synt_II"/>
</dbReference>
<organism evidence="5 6">
    <name type="scientific">Parelaphostrongylus tenuis</name>
    <name type="common">Meningeal worm</name>
    <dbReference type="NCBI Taxonomy" id="148309"/>
    <lineage>
        <taxon>Eukaryota</taxon>
        <taxon>Metazoa</taxon>
        <taxon>Ecdysozoa</taxon>
        <taxon>Nematoda</taxon>
        <taxon>Chromadorea</taxon>
        <taxon>Rhabditida</taxon>
        <taxon>Rhabditina</taxon>
        <taxon>Rhabditomorpha</taxon>
        <taxon>Strongyloidea</taxon>
        <taxon>Metastrongylidae</taxon>
        <taxon>Parelaphostrongylus</taxon>
    </lineage>
</organism>
<evidence type="ECO:0000313" key="6">
    <source>
        <dbReference type="Proteomes" id="UP001196413"/>
    </source>
</evidence>
<accession>A0AAD5MT40</accession>
<proteinExistence type="predicted"/>
<sequence length="58" mass="6535">MIDENFCTALEYGLPPTAGWGMGIDRLTMILTDSNNIKDVTFLPHYATRRAKRTVSKC</sequence>
<evidence type="ECO:0000313" key="5">
    <source>
        <dbReference type="EMBL" id="KAJ1349979.1"/>
    </source>
</evidence>
<dbReference type="GO" id="GO:0006430">
    <property type="term" value="P:lysyl-tRNA aminoacylation"/>
    <property type="evidence" value="ECO:0007669"/>
    <property type="project" value="TreeGrafter"/>
</dbReference>
<dbReference type="PANTHER" id="PTHR42918:SF9">
    <property type="entry name" value="LYSINE--TRNA LIGASE"/>
    <property type="match status" value="1"/>
</dbReference>
<name>A0AAD5MT40_PARTN</name>
<dbReference type="GO" id="GO:0005739">
    <property type="term" value="C:mitochondrion"/>
    <property type="evidence" value="ECO:0007669"/>
    <property type="project" value="TreeGrafter"/>
</dbReference>
<evidence type="ECO:0000256" key="1">
    <source>
        <dbReference type="ARBA" id="ARBA00022598"/>
    </source>
</evidence>
<keyword evidence="6" id="KW-1185">Reference proteome</keyword>
<dbReference type="Gene3D" id="3.30.930.10">
    <property type="entry name" value="Bira Bifunctional Protein, Domain 2"/>
    <property type="match status" value="1"/>
</dbReference>
<keyword evidence="1 5" id="KW-0436">Ligase</keyword>
<dbReference type="GO" id="GO:0000049">
    <property type="term" value="F:tRNA binding"/>
    <property type="evidence" value="ECO:0007669"/>
    <property type="project" value="TreeGrafter"/>
</dbReference>
<keyword evidence="2" id="KW-0547">Nucleotide-binding</keyword>